<dbReference type="InterPro" id="IPR052032">
    <property type="entry name" value="ATP-dep_AA_Ligase"/>
</dbReference>
<evidence type="ECO:0000313" key="6">
    <source>
        <dbReference type="EMBL" id="KOY81507.1"/>
    </source>
</evidence>
<dbReference type="AlphaFoldDB" id="A0A0N0UWI0"/>
<gene>
    <name evidence="6" type="ORF">ADM90_19875</name>
</gene>
<dbReference type="Pfam" id="PF13535">
    <property type="entry name" value="ATP-grasp_4"/>
    <property type="match status" value="1"/>
</dbReference>
<comment type="caution">
    <text evidence="6">The sequence shown here is derived from an EMBL/GenBank/DDBJ whole genome shotgun (WGS) entry which is preliminary data.</text>
</comment>
<dbReference type="Pfam" id="PF18603">
    <property type="entry name" value="LAL_C2"/>
    <property type="match status" value="1"/>
</dbReference>
<dbReference type="Gene3D" id="3.30.1490.20">
    <property type="entry name" value="ATP-grasp fold, A domain"/>
    <property type="match status" value="1"/>
</dbReference>
<keyword evidence="1" id="KW-0436">Ligase</keyword>
<protein>
    <recommendedName>
        <fullName evidence="5">ATP-grasp domain-containing protein</fullName>
    </recommendedName>
</protein>
<keyword evidence="3 4" id="KW-0067">ATP-binding</keyword>
<dbReference type="Gene3D" id="3.40.50.20">
    <property type="match status" value="1"/>
</dbReference>
<keyword evidence="7" id="KW-1185">Reference proteome</keyword>
<dbReference type="GO" id="GO:0016874">
    <property type="term" value="F:ligase activity"/>
    <property type="evidence" value="ECO:0007669"/>
    <property type="project" value="UniProtKB-KW"/>
</dbReference>
<evidence type="ECO:0000256" key="1">
    <source>
        <dbReference type="ARBA" id="ARBA00022598"/>
    </source>
</evidence>
<dbReference type="InterPro" id="IPR011761">
    <property type="entry name" value="ATP-grasp"/>
</dbReference>
<name>A0A0N0UWI0_9BACI</name>
<dbReference type="STRING" id="33935.ADM90_19875"/>
<evidence type="ECO:0000256" key="4">
    <source>
        <dbReference type="PROSITE-ProRule" id="PRU00409"/>
    </source>
</evidence>
<dbReference type="PANTHER" id="PTHR43585">
    <property type="entry name" value="FUMIPYRROLE BIOSYNTHESIS PROTEIN C"/>
    <property type="match status" value="1"/>
</dbReference>
<dbReference type="Gene3D" id="3.30.470.20">
    <property type="entry name" value="ATP-grasp fold, B domain"/>
    <property type="match status" value="1"/>
</dbReference>
<dbReference type="InterPro" id="IPR013815">
    <property type="entry name" value="ATP_grasp_subdomain_1"/>
</dbReference>
<dbReference type="PATRIC" id="fig|33935.3.peg.2802"/>
<dbReference type="GO" id="GO:0046872">
    <property type="term" value="F:metal ion binding"/>
    <property type="evidence" value="ECO:0007669"/>
    <property type="project" value="InterPro"/>
</dbReference>
<organism evidence="6 7">
    <name type="scientific">Lysinibacillus macroides</name>
    <dbReference type="NCBI Taxonomy" id="33935"/>
    <lineage>
        <taxon>Bacteria</taxon>
        <taxon>Bacillati</taxon>
        <taxon>Bacillota</taxon>
        <taxon>Bacilli</taxon>
        <taxon>Bacillales</taxon>
        <taxon>Bacillaceae</taxon>
        <taxon>Lysinibacillus</taxon>
    </lineage>
</organism>
<dbReference type="SUPFAM" id="SSF56059">
    <property type="entry name" value="Glutathione synthetase ATP-binding domain-like"/>
    <property type="match status" value="1"/>
</dbReference>
<evidence type="ECO:0000259" key="5">
    <source>
        <dbReference type="PROSITE" id="PS50975"/>
    </source>
</evidence>
<dbReference type="EMBL" id="LGCI01000010">
    <property type="protein sequence ID" value="KOY81507.1"/>
    <property type="molecule type" value="Genomic_DNA"/>
</dbReference>
<sequence length="407" mass="46597">MISVNRSFLNFLKGYPEKINVYVLEEDEIVEANPEKYSNSMITELRTGNYQQNIQFIDVLNDWYKTVKFDAVVPGSEYSVHAAHLFAKSIGLKTSGTKAIDGFTNKLNLRRLCSNLNILQPKFSQINTLNDLCTFFTGTPIVLKPANRQASMGVIFINKEEDLHSAWVESKNSIEDNKVVVHSRELQWEYIAEEFIDGIEVSVESIVKDNNSVFHNVTLKKTIHNSNSKYFAETGHIVPADIPFSQYSQLIKSKNELIKNLDVGFGLLHSEWKINESGAYLIECAGRAPGDMIPELIYESYKFNIYEAYLKSLLNKEIENPGKNTYISSINYFELKKGRLIEIRGKSYLANHPSVVSYNFNVKEGDEIKEITNSWNRLGYFLVKAKTHEELKQIVQDINKNVEFMIV</sequence>
<dbReference type="PROSITE" id="PS50975">
    <property type="entry name" value="ATP_GRASP"/>
    <property type="match status" value="1"/>
</dbReference>
<keyword evidence="2 4" id="KW-0547">Nucleotide-binding</keyword>
<reference evidence="6 7" key="1">
    <citation type="submission" date="2015-07" db="EMBL/GenBank/DDBJ databases">
        <title>Genome sequencing project for genomic taxonomy and phylogenomics of Bacillus-like bacteria.</title>
        <authorList>
            <person name="Liu B."/>
            <person name="Wang J."/>
            <person name="Zhu Y."/>
            <person name="Liu G."/>
            <person name="Chen Q."/>
            <person name="Chen Z."/>
            <person name="Che J."/>
            <person name="Ge C."/>
            <person name="Shi H."/>
            <person name="Pan Z."/>
            <person name="Liu X."/>
        </authorList>
    </citation>
    <scope>NUCLEOTIDE SEQUENCE [LARGE SCALE GENOMIC DNA]</scope>
    <source>
        <strain evidence="6 7">DSM 54</strain>
    </source>
</reference>
<accession>A0A0N0UWI0</accession>
<dbReference type="PANTHER" id="PTHR43585:SF2">
    <property type="entry name" value="ATP-GRASP ENZYME FSQD"/>
    <property type="match status" value="1"/>
</dbReference>
<evidence type="ECO:0000256" key="3">
    <source>
        <dbReference type="ARBA" id="ARBA00022840"/>
    </source>
</evidence>
<evidence type="ECO:0000313" key="7">
    <source>
        <dbReference type="Proteomes" id="UP000037977"/>
    </source>
</evidence>
<dbReference type="GO" id="GO:0005524">
    <property type="term" value="F:ATP binding"/>
    <property type="evidence" value="ECO:0007669"/>
    <property type="project" value="UniProtKB-UniRule"/>
</dbReference>
<proteinExistence type="predicted"/>
<dbReference type="InterPro" id="IPR040570">
    <property type="entry name" value="LAL_C2"/>
</dbReference>
<evidence type="ECO:0000256" key="2">
    <source>
        <dbReference type="ARBA" id="ARBA00022741"/>
    </source>
</evidence>
<dbReference type="Proteomes" id="UP000037977">
    <property type="component" value="Unassembled WGS sequence"/>
</dbReference>
<feature type="domain" description="ATP-grasp" evidence="5">
    <location>
        <begin position="110"/>
        <end position="314"/>
    </location>
</feature>